<dbReference type="GO" id="GO:0003677">
    <property type="term" value="F:DNA binding"/>
    <property type="evidence" value="ECO:0007669"/>
    <property type="project" value="InterPro"/>
</dbReference>
<evidence type="ECO:0000313" key="2">
    <source>
        <dbReference type="EMBL" id="SFQ19976.1"/>
    </source>
</evidence>
<organism evidence="2 3">
    <name type="scientific">Amycolatopsis rubida</name>
    <dbReference type="NCBI Taxonomy" id="112413"/>
    <lineage>
        <taxon>Bacteria</taxon>
        <taxon>Bacillati</taxon>
        <taxon>Actinomycetota</taxon>
        <taxon>Actinomycetes</taxon>
        <taxon>Pseudonocardiales</taxon>
        <taxon>Pseudonocardiaceae</taxon>
        <taxon>Amycolatopsis</taxon>
    </lineage>
</organism>
<gene>
    <name evidence="2" type="ORF">SAMN05421854_109268</name>
</gene>
<evidence type="ECO:0000259" key="1">
    <source>
        <dbReference type="SMART" id="SM00530"/>
    </source>
</evidence>
<dbReference type="OrthoDB" id="3217562at2"/>
<name>A0A1I5WKT9_9PSEU</name>
<feature type="domain" description="HTH cro/C1-type" evidence="1">
    <location>
        <begin position="16"/>
        <end position="83"/>
    </location>
</feature>
<accession>A0A1I5WKT9</accession>
<sequence>MGTRRTSAPKHPPNTRLRWQRLQRGWSQEEVVEQIKRSMEQADEGASGLNADTVRRWETGDRKPDPRYQKHLVLVFGLPASDLGLLSAEEMALCPADLTAPAPTANMLVNEQLIDAVVKKVMMVLLGGNAEFSRPVFLKGLLGASIAALLSNDIAIPDGAEALARKQRTQLDPRAVEAFGAITASHRDLYWTSAAAELLPSVTAHAHLGESMIKSTSDADSPHARRLASAVAESALLASRLLFFDLAQVDAAEPFFQLAEDASASSQDHPLAAAVLAHRAFVPGFAGQEQPAREYLTAAHAHGRYGAGPLLRSWLHCVDAEVSARVGQSDTSLTRVRSAEDALASAGTDPAWLDFFDTSRLDGFAGNALLLAGRTREAAGRLQRALDNLSENATKQRAVLLFDLAAAHAPTDPERAVTTVRQACDVVSRAPYSTALQRVPEVRAALSATPYVRELDERVRALAGPTAKA</sequence>
<dbReference type="RefSeq" id="WP_143132518.1">
    <property type="nucleotide sequence ID" value="NZ_FOWC01000009.1"/>
</dbReference>
<protein>
    <recommendedName>
        <fullName evidence="1">HTH cro/C1-type domain-containing protein</fullName>
    </recommendedName>
</protein>
<dbReference type="Gene3D" id="1.10.260.40">
    <property type="entry name" value="lambda repressor-like DNA-binding domains"/>
    <property type="match status" value="1"/>
</dbReference>
<dbReference type="SUPFAM" id="SSF47413">
    <property type="entry name" value="lambda repressor-like DNA-binding domains"/>
    <property type="match status" value="1"/>
</dbReference>
<evidence type="ECO:0000313" key="3">
    <source>
        <dbReference type="Proteomes" id="UP000199137"/>
    </source>
</evidence>
<dbReference type="SMART" id="SM00530">
    <property type="entry name" value="HTH_XRE"/>
    <property type="match status" value="1"/>
</dbReference>
<reference evidence="2 3" key="1">
    <citation type="submission" date="2016-10" db="EMBL/GenBank/DDBJ databases">
        <authorList>
            <person name="de Groot N.N."/>
        </authorList>
    </citation>
    <scope>NUCLEOTIDE SEQUENCE [LARGE SCALE GENOMIC DNA]</scope>
    <source>
        <strain evidence="2 3">DSM 44637</strain>
    </source>
</reference>
<proteinExistence type="predicted"/>
<dbReference type="EMBL" id="FOWC01000009">
    <property type="protein sequence ID" value="SFQ19976.1"/>
    <property type="molecule type" value="Genomic_DNA"/>
</dbReference>
<dbReference type="CDD" id="cd00093">
    <property type="entry name" value="HTH_XRE"/>
    <property type="match status" value="1"/>
</dbReference>
<dbReference type="InterPro" id="IPR010982">
    <property type="entry name" value="Lambda_DNA-bd_dom_sf"/>
</dbReference>
<dbReference type="InterPro" id="IPR001387">
    <property type="entry name" value="Cro/C1-type_HTH"/>
</dbReference>
<dbReference type="Proteomes" id="UP000199137">
    <property type="component" value="Unassembled WGS sequence"/>
</dbReference>
<dbReference type="AlphaFoldDB" id="A0A1I5WKT9"/>
<dbReference type="STRING" id="112413.SAMN05421854_109268"/>